<evidence type="ECO:0000313" key="1">
    <source>
        <dbReference type="EMBL" id="GAA0157896.1"/>
    </source>
</evidence>
<proteinExistence type="predicted"/>
<dbReference type="PANTHER" id="PTHR34123">
    <property type="entry name" value="OS04G0578200 PROTEIN"/>
    <property type="match status" value="1"/>
</dbReference>
<keyword evidence="2" id="KW-1185">Reference proteome</keyword>
<name>A0AAV3Q4L2_LITER</name>
<dbReference type="EMBL" id="BAABME010003209">
    <property type="protein sequence ID" value="GAA0157896.1"/>
    <property type="molecule type" value="Genomic_DNA"/>
</dbReference>
<dbReference type="Proteomes" id="UP001454036">
    <property type="component" value="Unassembled WGS sequence"/>
</dbReference>
<dbReference type="AlphaFoldDB" id="A0AAV3Q4L2"/>
<dbReference type="PANTHER" id="PTHR34123:SF4">
    <property type="entry name" value="PHOSPHORIBOSYLTRANSFERASE-LIKE PROTEIN, PUTATIVE (DUF2358)-RELATED"/>
    <property type="match status" value="1"/>
</dbReference>
<organism evidence="1 2">
    <name type="scientific">Lithospermum erythrorhizon</name>
    <name type="common">Purple gromwell</name>
    <name type="synonym">Lithospermum officinale var. erythrorhizon</name>
    <dbReference type="NCBI Taxonomy" id="34254"/>
    <lineage>
        <taxon>Eukaryota</taxon>
        <taxon>Viridiplantae</taxon>
        <taxon>Streptophyta</taxon>
        <taxon>Embryophyta</taxon>
        <taxon>Tracheophyta</taxon>
        <taxon>Spermatophyta</taxon>
        <taxon>Magnoliopsida</taxon>
        <taxon>eudicotyledons</taxon>
        <taxon>Gunneridae</taxon>
        <taxon>Pentapetalae</taxon>
        <taxon>asterids</taxon>
        <taxon>lamiids</taxon>
        <taxon>Boraginales</taxon>
        <taxon>Boraginaceae</taxon>
        <taxon>Boraginoideae</taxon>
        <taxon>Lithospermeae</taxon>
        <taxon>Lithospermum</taxon>
    </lineage>
</organism>
<evidence type="ECO:0000313" key="2">
    <source>
        <dbReference type="Proteomes" id="UP001454036"/>
    </source>
</evidence>
<protein>
    <submittedName>
        <fullName evidence="1">Uncharacterized protein</fullName>
    </submittedName>
</protein>
<reference evidence="1 2" key="1">
    <citation type="submission" date="2024-01" db="EMBL/GenBank/DDBJ databases">
        <title>The complete chloroplast genome sequence of Lithospermum erythrorhizon: insights into the phylogenetic relationship among Boraginaceae species and the maternal lineages of purple gromwells.</title>
        <authorList>
            <person name="Okada T."/>
            <person name="Watanabe K."/>
        </authorList>
    </citation>
    <scope>NUCLEOTIDE SEQUENCE [LARGE SCALE GENOMIC DNA]</scope>
</reference>
<accession>A0AAV3Q4L2</accession>
<sequence length="117" mass="13100">MARICSYPKPPSLSAFSSRRRIECSSNNQKPNPIDESPILLKIAVNSVTQLLRFFSPPARTILNEIDKGCGEVSVSSVDDILFIIKSDYEKAYFVTGEALGHVYVDVDVQLLNFYLQ</sequence>
<comment type="caution">
    <text evidence="1">The sequence shown here is derived from an EMBL/GenBank/DDBJ whole genome shotgun (WGS) entry which is preliminary data.</text>
</comment>
<gene>
    <name evidence="1" type="ORF">LIER_15057</name>
</gene>